<evidence type="ECO:0000256" key="1">
    <source>
        <dbReference type="SAM" id="MobiDB-lite"/>
    </source>
</evidence>
<dbReference type="OrthoDB" id="2506814at2759"/>
<dbReference type="InterPro" id="IPR041320">
    <property type="entry name" value="CxC1"/>
</dbReference>
<dbReference type="AlphaFoldDB" id="F4RE54"/>
<evidence type="ECO:0000313" key="3">
    <source>
        <dbReference type="EMBL" id="EGG09031.1"/>
    </source>
</evidence>
<keyword evidence="4" id="KW-1185">Reference proteome</keyword>
<dbReference type="EMBL" id="GL883098">
    <property type="protein sequence ID" value="EGG09031.1"/>
    <property type="molecule type" value="Genomic_DNA"/>
</dbReference>
<dbReference type="HOGENOM" id="CLU_1102998_0_0_1"/>
<dbReference type="Pfam" id="PF18802">
    <property type="entry name" value="CxC1"/>
    <property type="match status" value="1"/>
</dbReference>
<dbReference type="RefSeq" id="XP_007407391.1">
    <property type="nucleotide sequence ID" value="XM_007407329.1"/>
</dbReference>
<organism evidence="4">
    <name type="scientific">Melampsora larici-populina (strain 98AG31 / pathotype 3-4-7)</name>
    <name type="common">Poplar leaf rust fungus</name>
    <dbReference type="NCBI Taxonomy" id="747676"/>
    <lineage>
        <taxon>Eukaryota</taxon>
        <taxon>Fungi</taxon>
        <taxon>Dikarya</taxon>
        <taxon>Basidiomycota</taxon>
        <taxon>Pucciniomycotina</taxon>
        <taxon>Pucciniomycetes</taxon>
        <taxon>Pucciniales</taxon>
        <taxon>Melampsoraceae</taxon>
        <taxon>Melampsora</taxon>
    </lineage>
</organism>
<dbReference type="PANTHER" id="PTHR33096:SF1">
    <property type="entry name" value="CXC1-LIKE CYSTEINE CLUSTER ASSOCIATED WITH KDZ TRANSPOSASES DOMAIN-CONTAINING PROTEIN"/>
    <property type="match status" value="1"/>
</dbReference>
<evidence type="ECO:0000313" key="4">
    <source>
        <dbReference type="Proteomes" id="UP000001072"/>
    </source>
</evidence>
<reference evidence="4" key="1">
    <citation type="journal article" date="2011" name="Proc. Natl. Acad. Sci. U.S.A.">
        <title>Obligate biotrophy features unraveled by the genomic analysis of rust fungi.</title>
        <authorList>
            <person name="Duplessis S."/>
            <person name="Cuomo C.A."/>
            <person name="Lin Y.-C."/>
            <person name="Aerts A."/>
            <person name="Tisserant E."/>
            <person name="Veneault-Fourrey C."/>
            <person name="Joly D.L."/>
            <person name="Hacquard S."/>
            <person name="Amselem J."/>
            <person name="Cantarel B.L."/>
            <person name="Chiu R."/>
            <person name="Coutinho P.M."/>
            <person name="Feau N."/>
            <person name="Field M."/>
            <person name="Frey P."/>
            <person name="Gelhaye E."/>
            <person name="Goldberg J."/>
            <person name="Grabherr M.G."/>
            <person name="Kodira C.D."/>
            <person name="Kohler A."/>
            <person name="Kuees U."/>
            <person name="Lindquist E.A."/>
            <person name="Lucas S.M."/>
            <person name="Mago R."/>
            <person name="Mauceli E."/>
            <person name="Morin E."/>
            <person name="Murat C."/>
            <person name="Pangilinan J.L."/>
            <person name="Park R."/>
            <person name="Pearson M."/>
            <person name="Quesneville H."/>
            <person name="Rouhier N."/>
            <person name="Sakthikumar S."/>
            <person name="Salamov A.A."/>
            <person name="Schmutz J."/>
            <person name="Selles B."/>
            <person name="Shapiro H."/>
            <person name="Tanguay P."/>
            <person name="Tuskan G.A."/>
            <person name="Henrissat B."/>
            <person name="Van de Peer Y."/>
            <person name="Rouze P."/>
            <person name="Ellis J.G."/>
            <person name="Dodds P.N."/>
            <person name="Schein J.E."/>
            <person name="Zhong S."/>
            <person name="Hamelin R.C."/>
            <person name="Grigoriev I.V."/>
            <person name="Szabo L.J."/>
            <person name="Martin F."/>
        </authorList>
    </citation>
    <scope>NUCLEOTIDE SEQUENCE [LARGE SCALE GENOMIC DNA]</scope>
    <source>
        <strain evidence="4">98AG31 / pathotype 3-4-7</strain>
    </source>
</reference>
<name>F4RE54_MELLP</name>
<proteinExistence type="predicted"/>
<sequence length="252" mass="28933">MPRPKKQLCSNHSNEPDQPPRRRVKKRDAEAEQQFQKEVKQGAQFLNGILPKDQNKRIPLPPPIPNNENEAPHDNLYDHYMPIILPAIEGEQREVNAPGGVEVNDLIARFVAQQREYRYARRQEELQQHWDGLENQLTAAYLQCQTRTSNWTVKSSYLEDVSDVCECTADRFAAKAVQFCRCLPEPVQLVYKGYVPASPKKPRTAFSIPLLQMYHFVWQTSVAAASSFFEGMMNFHDSRVRKPLRGRGAPGN</sequence>
<accession>F4RE54</accession>
<dbReference type="PANTHER" id="PTHR33096">
    <property type="entry name" value="CXC2 DOMAIN-CONTAINING PROTEIN"/>
    <property type="match status" value="1"/>
</dbReference>
<feature type="compositionally biased region" description="Basic and acidic residues" evidence="1">
    <location>
        <begin position="27"/>
        <end position="38"/>
    </location>
</feature>
<gene>
    <name evidence="3" type="ORF">MELLADRAFT_61240</name>
</gene>
<dbReference type="InParanoid" id="F4RE54"/>
<evidence type="ECO:0000259" key="2">
    <source>
        <dbReference type="Pfam" id="PF18802"/>
    </source>
</evidence>
<feature type="region of interest" description="Disordered" evidence="1">
    <location>
        <begin position="1"/>
        <end position="38"/>
    </location>
</feature>
<dbReference type="GeneID" id="18929700"/>
<dbReference type="VEuPathDB" id="FungiDB:MELLADRAFT_61240"/>
<dbReference type="KEGG" id="mlr:MELLADRAFT_61240"/>
<protein>
    <recommendedName>
        <fullName evidence="2">CxC1-like cysteine cluster associated with KDZ transposases domain-containing protein</fullName>
    </recommendedName>
</protein>
<feature type="domain" description="CxC1-like cysteine cluster associated with KDZ transposases" evidence="2">
    <location>
        <begin position="151"/>
        <end position="239"/>
    </location>
</feature>
<dbReference type="Proteomes" id="UP000001072">
    <property type="component" value="Unassembled WGS sequence"/>
</dbReference>